<evidence type="ECO:0000256" key="9">
    <source>
        <dbReference type="ARBA" id="ARBA00048017"/>
    </source>
</evidence>
<keyword evidence="5" id="KW-0012">Acyltransferase</keyword>
<dbReference type="Proteomes" id="UP000355283">
    <property type="component" value="Unassembled WGS sequence"/>
</dbReference>
<keyword evidence="3" id="KW-0159">Chromosome partition</keyword>
<dbReference type="PANTHER" id="PTHR14744:SF15">
    <property type="entry name" value="N-ALPHA-ACETYLTRANSFERASE 60"/>
    <property type="match status" value="1"/>
</dbReference>
<dbReference type="EC" id="2.3.1.48" evidence="1"/>
<feature type="compositionally biased region" description="Basic and acidic residues" evidence="11">
    <location>
        <begin position="380"/>
        <end position="392"/>
    </location>
</feature>
<comment type="catalytic activity">
    <reaction evidence="10">
        <text>N-terminal L-methionyl-[transmembrane protein] + acetyl-CoA = N-terminal N(alpha)-acetyl-L-methionyl-[transmembrane protein] + CoA + H(+)</text>
        <dbReference type="Rhea" id="RHEA:50604"/>
        <dbReference type="Rhea" id="RHEA-COMP:12745"/>
        <dbReference type="Rhea" id="RHEA-COMP:12746"/>
        <dbReference type="ChEBI" id="CHEBI:15378"/>
        <dbReference type="ChEBI" id="CHEBI:57287"/>
        <dbReference type="ChEBI" id="CHEBI:57288"/>
        <dbReference type="ChEBI" id="CHEBI:64731"/>
        <dbReference type="ChEBI" id="CHEBI:133414"/>
        <dbReference type="EC" id="2.3.1.259"/>
    </reaction>
</comment>
<sequence length="421" mass="45983">MTSVTLPLSSPPPSPPPSSMPLALTYRTLRPEDLAEVKALHEELFPVRYSDAFYDCAVRGYLVGTCQPLFTLAAVEVLPEEGEERRERQGGREMQSIEEERNGMNQVDAGKRLLLRSRGLAPPPSFPSCFNSTGPSPPLSPPLSSSREGRLLGIILAQLLPFSECAPDDADLLLPAPRLAPSLLPPLPTSPLPSPSTHALYILTLGTRPDVRRQGLARSLLLRTLSQASLPPSPPPSPPSTPPSLPAPHPGLVYLHVLPRNQSAIAFYVQQGFQYRGRLPRYYMINGKEEDACLYVRYAGQGGGEGGAKTWAMGWEEVGGSGGGWGERRWLGWVRSWEGWGERVWSWASLLVGWVKGGGKGVREGAREETEGPRGPCMLEEGREGGRGGEGGRADVWRREFRKGGMSCLHKVCRMYMGGDR</sequence>
<feature type="domain" description="N-acetyltransferase" evidence="12">
    <location>
        <begin position="92"/>
        <end position="300"/>
    </location>
</feature>
<dbReference type="SUPFAM" id="SSF55729">
    <property type="entry name" value="Acyl-CoA N-acyltransferases (Nat)"/>
    <property type="match status" value="1"/>
</dbReference>
<dbReference type="GO" id="GO:0007059">
    <property type="term" value="P:chromosome segregation"/>
    <property type="evidence" value="ECO:0007669"/>
    <property type="project" value="UniProtKB-KW"/>
</dbReference>
<organism evidence="13 14">
    <name type="scientific">Nannochloropsis salina CCMP1776</name>
    <dbReference type="NCBI Taxonomy" id="1027361"/>
    <lineage>
        <taxon>Eukaryota</taxon>
        <taxon>Sar</taxon>
        <taxon>Stramenopiles</taxon>
        <taxon>Ochrophyta</taxon>
        <taxon>Eustigmatophyceae</taxon>
        <taxon>Eustigmatales</taxon>
        <taxon>Monodopsidaceae</taxon>
        <taxon>Microchloropsis</taxon>
        <taxon>Microchloropsis salina</taxon>
    </lineage>
</organism>
<evidence type="ECO:0000256" key="10">
    <source>
        <dbReference type="ARBA" id="ARBA00048848"/>
    </source>
</evidence>
<feature type="compositionally biased region" description="Pro residues" evidence="11">
    <location>
        <begin position="9"/>
        <end position="19"/>
    </location>
</feature>
<accession>A0A4D9CSC6</accession>
<evidence type="ECO:0000256" key="11">
    <source>
        <dbReference type="SAM" id="MobiDB-lite"/>
    </source>
</evidence>
<dbReference type="InterPro" id="IPR045141">
    <property type="entry name" value="NAA60-like"/>
</dbReference>
<dbReference type="GO" id="GO:0000139">
    <property type="term" value="C:Golgi membrane"/>
    <property type="evidence" value="ECO:0007669"/>
    <property type="project" value="TreeGrafter"/>
</dbReference>
<dbReference type="AlphaFoldDB" id="A0A4D9CSC6"/>
<evidence type="ECO:0000259" key="12">
    <source>
        <dbReference type="PROSITE" id="PS51186"/>
    </source>
</evidence>
<dbReference type="PANTHER" id="PTHR14744">
    <property type="entry name" value="N-ALPHA-ACETYLTRANSFERASE 60"/>
    <property type="match status" value="1"/>
</dbReference>
<comment type="catalytic activity">
    <reaction evidence="9">
        <text>L-lysyl-[protein] + acetyl-CoA = N(6)-acetyl-L-lysyl-[protein] + CoA + H(+)</text>
        <dbReference type="Rhea" id="RHEA:45948"/>
        <dbReference type="Rhea" id="RHEA-COMP:9752"/>
        <dbReference type="Rhea" id="RHEA-COMP:10731"/>
        <dbReference type="ChEBI" id="CHEBI:15378"/>
        <dbReference type="ChEBI" id="CHEBI:29969"/>
        <dbReference type="ChEBI" id="CHEBI:57287"/>
        <dbReference type="ChEBI" id="CHEBI:57288"/>
        <dbReference type="ChEBI" id="CHEBI:61930"/>
        <dbReference type="EC" id="2.3.1.48"/>
    </reaction>
</comment>
<feature type="region of interest" description="Disordered" evidence="11">
    <location>
        <begin position="1"/>
        <end position="20"/>
    </location>
</feature>
<dbReference type="OrthoDB" id="47374at2759"/>
<feature type="compositionally biased region" description="Basic and acidic residues" evidence="11">
    <location>
        <begin position="361"/>
        <end position="372"/>
    </location>
</feature>
<evidence type="ECO:0000256" key="1">
    <source>
        <dbReference type="ARBA" id="ARBA00013184"/>
    </source>
</evidence>
<feature type="compositionally biased region" description="Pro residues" evidence="11">
    <location>
        <begin position="231"/>
        <end position="246"/>
    </location>
</feature>
<dbReference type="Gene3D" id="3.40.630.30">
    <property type="match status" value="1"/>
</dbReference>
<gene>
    <name evidence="13" type="ORF">NSK_008184</name>
</gene>
<evidence type="ECO:0000256" key="8">
    <source>
        <dbReference type="ARBA" id="ARBA00026144"/>
    </source>
</evidence>
<evidence type="ECO:0000256" key="2">
    <source>
        <dbReference type="ARBA" id="ARBA00022679"/>
    </source>
</evidence>
<keyword evidence="4" id="KW-0156">Chromatin regulator</keyword>
<comment type="caution">
    <text evidence="13">The sequence shown here is derived from an EMBL/GenBank/DDBJ whole genome shotgun (WGS) entry which is preliminary data.</text>
</comment>
<keyword evidence="14" id="KW-1185">Reference proteome</keyword>
<dbReference type="EC" id="2.3.1.259" evidence="7"/>
<feature type="region of interest" description="Disordered" evidence="11">
    <location>
        <begin position="227"/>
        <end position="246"/>
    </location>
</feature>
<name>A0A4D9CSC6_9STRA</name>
<dbReference type="EMBL" id="SDOX01000166">
    <property type="protein sequence ID" value="TFJ80443.1"/>
    <property type="molecule type" value="Genomic_DNA"/>
</dbReference>
<proteinExistence type="inferred from homology"/>
<evidence type="ECO:0000313" key="13">
    <source>
        <dbReference type="EMBL" id="TFJ80443.1"/>
    </source>
</evidence>
<dbReference type="GO" id="GO:0120518">
    <property type="term" value="F:protein N-terminal-methionine acetyltransferase activity"/>
    <property type="evidence" value="ECO:0007669"/>
    <property type="project" value="UniProtKB-EC"/>
</dbReference>
<dbReference type="InterPro" id="IPR000182">
    <property type="entry name" value="GNAT_dom"/>
</dbReference>
<keyword evidence="2" id="KW-0808">Transferase</keyword>
<dbReference type="InterPro" id="IPR016181">
    <property type="entry name" value="Acyl_CoA_acyltransferase"/>
</dbReference>
<feature type="region of interest" description="Disordered" evidence="11">
    <location>
        <begin position="361"/>
        <end position="392"/>
    </location>
</feature>
<evidence type="ECO:0000256" key="5">
    <source>
        <dbReference type="ARBA" id="ARBA00023315"/>
    </source>
</evidence>
<evidence type="ECO:0000256" key="3">
    <source>
        <dbReference type="ARBA" id="ARBA00022829"/>
    </source>
</evidence>
<comment type="similarity">
    <text evidence="6">Belongs to the acetyltransferase family. NAA60 subfamily.</text>
</comment>
<dbReference type="PROSITE" id="PS51186">
    <property type="entry name" value="GNAT"/>
    <property type="match status" value="1"/>
</dbReference>
<evidence type="ECO:0000313" key="14">
    <source>
        <dbReference type="Proteomes" id="UP000355283"/>
    </source>
</evidence>
<protein>
    <recommendedName>
        <fullName evidence="8">N-alpha-acetyltransferase 60</fullName>
        <ecNumber evidence="7">2.3.1.259</ecNumber>
        <ecNumber evidence="1">2.3.1.48</ecNumber>
    </recommendedName>
</protein>
<evidence type="ECO:0000256" key="4">
    <source>
        <dbReference type="ARBA" id="ARBA00022853"/>
    </source>
</evidence>
<evidence type="ECO:0000256" key="7">
    <source>
        <dbReference type="ARBA" id="ARBA00026111"/>
    </source>
</evidence>
<feature type="region of interest" description="Disordered" evidence="11">
    <location>
        <begin position="125"/>
        <end position="145"/>
    </location>
</feature>
<dbReference type="GO" id="GO:0004402">
    <property type="term" value="F:histone acetyltransferase activity"/>
    <property type="evidence" value="ECO:0007669"/>
    <property type="project" value="TreeGrafter"/>
</dbReference>
<feature type="region of interest" description="Disordered" evidence="11">
    <location>
        <begin position="80"/>
        <end position="107"/>
    </location>
</feature>
<reference evidence="13 14" key="1">
    <citation type="submission" date="2019-01" db="EMBL/GenBank/DDBJ databases">
        <title>Nuclear Genome Assembly of the Microalgal Biofuel strain Nannochloropsis salina CCMP1776.</title>
        <authorList>
            <person name="Hovde B."/>
        </authorList>
    </citation>
    <scope>NUCLEOTIDE SEQUENCE [LARGE SCALE GENOMIC DNA]</scope>
    <source>
        <strain evidence="13 14">CCMP1776</strain>
    </source>
</reference>
<evidence type="ECO:0000256" key="6">
    <source>
        <dbReference type="ARBA" id="ARBA00025774"/>
    </source>
</evidence>